<accession>G0UYY3</accession>
<feature type="region of interest" description="Disordered" evidence="6">
    <location>
        <begin position="581"/>
        <end position="647"/>
    </location>
</feature>
<feature type="region of interest" description="Disordered" evidence="6">
    <location>
        <begin position="166"/>
        <end position="217"/>
    </location>
</feature>
<dbReference type="PANTHER" id="PTHR13555:SF65">
    <property type="entry name" value="C2H2-TYPE DOMAIN-CONTAINING PROTEIN"/>
    <property type="match status" value="1"/>
</dbReference>
<protein>
    <submittedName>
        <fullName evidence="9">Uncharacterized protein TCIL3000_10_13860</fullName>
    </submittedName>
</protein>
<evidence type="ECO:0000256" key="4">
    <source>
        <dbReference type="ARBA" id="ARBA00022833"/>
    </source>
</evidence>
<keyword evidence="2" id="KW-0677">Repeat</keyword>
<dbReference type="FunFam" id="3.30.160.60:FF:001258">
    <property type="entry name" value="Uncharacterized protein TCIL3000_10_13860"/>
    <property type="match status" value="2"/>
</dbReference>
<evidence type="ECO:0000256" key="5">
    <source>
        <dbReference type="PROSITE-ProRule" id="PRU01371"/>
    </source>
</evidence>
<keyword evidence="3 5" id="KW-0863">Zinc-finger</keyword>
<evidence type="ECO:0000256" key="1">
    <source>
        <dbReference type="ARBA" id="ARBA00022723"/>
    </source>
</evidence>
<gene>
    <name evidence="9" type="ORF">TCIL3000_10_13860</name>
</gene>
<dbReference type="AlphaFoldDB" id="G0UYY3"/>
<dbReference type="Pfam" id="PF13913">
    <property type="entry name" value="zf-C2HC_2"/>
    <property type="match status" value="6"/>
</dbReference>
<keyword evidence="1" id="KW-0479">Metal-binding</keyword>
<feature type="domain" description="C2HC/C3H-type" evidence="8">
    <location>
        <begin position="139"/>
        <end position="168"/>
    </location>
</feature>
<feature type="domain" description="C2HC/C3H-type" evidence="8">
    <location>
        <begin position="768"/>
        <end position="797"/>
    </location>
</feature>
<feature type="compositionally biased region" description="Low complexity" evidence="6">
    <location>
        <begin position="631"/>
        <end position="647"/>
    </location>
</feature>
<keyword evidence="7" id="KW-1133">Transmembrane helix</keyword>
<feature type="compositionally biased region" description="Polar residues" evidence="6">
    <location>
        <begin position="171"/>
        <end position="184"/>
    </location>
</feature>
<feature type="transmembrane region" description="Helical" evidence="7">
    <location>
        <begin position="12"/>
        <end position="29"/>
    </location>
</feature>
<keyword evidence="7" id="KW-0472">Membrane</keyword>
<keyword evidence="4" id="KW-0862">Zinc</keyword>
<reference evidence="9" key="1">
    <citation type="journal article" date="2012" name="Proc. Natl. Acad. Sci. U.S.A.">
        <title>Antigenic diversity is generated by distinct evolutionary mechanisms in African trypanosome species.</title>
        <authorList>
            <person name="Jackson A.P."/>
            <person name="Berry A."/>
            <person name="Aslett M."/>
            <person name="Allison H.C."/>
            <person name="Burton P."/>
            <person name="Vavrova-Anderson J."/>
            <person name="Brown R."/>
            <person name="Browne H."/>
            <person name="Corton N."/>
            <person name="Hauser H."/>
            <person name="Gamble J."/>
            <person name="Gilderthorp R."/>
            <person name="Marcello L."/>
            <person name="McQuillan J."/>
            <person name="Otto T.D."/>
            <person name="Quail M.A."/>
            <person name="Sanders M.J."/>
            <person name="van Tonder A."/>
            <person name="Ginger M.L."/>
            <person name="Field M.C."/>
            <person name="Barry J.D."/>
            <person name="Hertz-Fowler C."/>
            <person name="Berriman M."/>
        </authorList>
    </citation>
    <scope>NUCLEOTIDE SEQUENCE</scope>
    <source>
        <strain evidence="9">IL3000</strain>
    </source>
</reference>
<sequence length="806" mass="87018">MEVGKNNVKPLLLHSIIVLLVVLTGDLFIQPLFFFFLSSAVFLVASCWIQRLAMLSSGKKGPGFRPQLRVCYLCGQQFGNASIGIHIPQCYSKKLAQWEVGDPATRGNRPKHPDTVNWKGSGISTERLMDEQFQEFTNNLVPCDRCGRRFLPDRLPVHLRGCKGDGRCGSRGNTSNDNRGSVGSSRGLGPSGTQGGRSPSSSRGGPQEMKTKRLGSVGPGAKPQLPICYLCGQQFGTSSIGIHVPQCYAKKLGQWEVADVATRGKPPRHPDSFDWKGSGGGNIEEHNDAQFAEFVRNLEPCPNCGRKFLADRLVVHLRSCKPGSTSKPPPPPGGISSCRPSTGCPPSANTTGSIGKNKKGVEPVLSGNTVPGALKYDKGLPNINPKVKRLPKDGKIDAGGKECPRCRVVEYDSNAKYCRECGANMACRNLENPCAHCGEAIPEGSRFCGTCGAPINGAAADERGEGAENINAPTVRVVPCPACKAICDADSNFCDNCGGVLGDTEPTSNSVKSSPSKVTRKVMYCKACGEVVEELSAKYCEECGEALEERDADMVDKDPPAAESTLTPREVRNVITSQCTTPKTRDTLRPIASPSTAGSAGRPRSSLMRRNNEMPVARREASRERENPHLPAVTSRSRSPSSAERAVPLPTAGVEYEAGDDVERLECGRCGRRFAPDVLQRHERVCASQKPRKVFNMRAQRLAGTGAQGVVKKSGGSADAVAPPKKNWRAESEAFRRSLREARMVDKVLKSGGNVRDLPAPTYSENSHYTPCPHCGRKFAPDVAERHIPRCANTVNKPKAPPRRRL</sequence>
<evidence type="ECO:0000259" key="8">
    <source>
        <dbReference type="PROSITE" id="PS52027"/>
    </source>
</evidence>
<evidence type="ECO:0000256" key="2">
    <source>
        <dbReference type="ARBA" id="ARBA00022737"/>
    </source>
</evidence>
<dbReference type="InterPro" id="IPR026319">
    <property type="entry name" value="ZC2HC1A/B-like"/>
</dbReference>
<dbReference type="VEuPathDB" id="TriTrypDB:TcIL3000_10_13860"/>
<dbReference type="PROSITE" id="PS52027">
    <property type="entry name" value="ZF_C2HC_C3H"/>
    <property type="match status" value="5"/>
</dbReference>
<evidence type="ECO:0000256" key="3">
    <source>
        <dbReference type="ARBA" id="ARBA00022771"/>
    </source>
</evidence>
<feature type="region of interest" description="Disordered" evidence="6">
    <location>
        <begin position="321"/>
        <end position="363"/>
    </location>
</feature>
<evidence type="ECO:0000256" key="6">
    <source>
        <dbReference type="SAM" id="MobiDB-lite"/>
    </source>
</evidence>
<proteinExistence type="predicted"/>
<feature type="domain" description="C2HC/C3H-type" evidence="8">
    <location>
        <begin position="663"/>
        <end position="692"/>
    </location>
</feature>
<dbReference type="InterPro" id="IPR049899">
    <property type="entry name" value="Znf_C2HC_C3H"/>
</dbReference>
<feature type="compositionally biased region" description="Basic and acidic residues" evidence="6">
    <location>
        <begin position="610"/>
        <end position="628"/>
    </location>
</feature>
<dbReference type="Pfam" id="PF12773">
    <property type="entry name" value="DZR"/>
    <property type="match status" value="1"/>
</dbReference>
<dbReference type="InterPro" id="IPR025874">
    <property type="entry name" value="DZR"/>
</dbReference>
<keyword evidence="7" id="KW-0812">Transmembrane</keyword>
<organism evidence="9">
    <name type="scientific">Trypanosoma congolense (strain IL3000)</name>
    <dbReference type="NCBI Taxonomy" id="1068625"/>
    <lineage>
        <taxon>Eukaryota</taxon>
        <taxon>Discoba</taxon>
        <taxon>Euglenozoa</taxon>
        <taxon>Kinetoplastea</taxon>
        <taxon>Metakinetoplastina</taxon>
        <taxon>Trypanosomatida</taxon>
        <taxon>Trypanosomatidae</taxon>
        <taxon>Trypanosoma</taxon>
        <taxon>Nannomonas</taxon>
    </lineage>
</organism>
<feature type="compositionally biased region" description="Low complexity" evidence="6">
    <location>
        <begin position="196"/>
        <end position="207"/>
    </location>
</feature>
<feature type="region of interest" description="Disordered" evidence="6">
    <location>
        <begin position="102"/>
        <end position="121"/>
    </location>
</feature>
<dbReference type="Gene3D" id="3.30.160.60">
    <property type="entry name" value="Classic Zinc Finger"/>
    <property type="match status" value="4"/>
</dbReference>
<name>G0UYY3_TRYCI</name>
<feature type="domain" description="C2HC/C3H-type" evidence="8">
    <location>
        <begin position="224"/>
        <end position="253"/>
    </location>
</feature>
<feature type="domain" description="C2HC/C3H-type" evidence="8">
    <location>
        <begin position="297"/>
        <end position="326"/>
    </location>
</feature>
<evidence type="ECO:0000256" key="7">
    <source>
        <dbReference type="SAM" id="Phobius"/>
    </source>
</evidence>
<dbReference type="PANTHER" id="PTHR13555">
    <property type="entry name" value="C2H2 ZINC FINGER CGI-62-RELATED"/>
    <property type="match status" value="1"/>
</dbReference>
<evidence type="ECO:0000313" key="9">
    <source>
        <dbReference type="EMBL" id="CCC94601.1"/>
    </source>
</evidence>
<dbReference type="GO" id="GO:0008270">
    <property type="term" value="F:zinc ion binding"/>
    <property type="evidence" value="ECO:0007669"/>
    <property type="project" value="UniProtKB-KW"/>
</dbReference>
<dbReference type="EMBL" id="HE575323">
    <property type="protein sequence ID" value="CCC94601.1"/>
    <property type="molecule type" value="Genomic_DNA"/>
</dbReference>